<dbReference type="RefSeq" id="WP_081868573.1">
    <property type="nucleotide sequence ID" value="NZ_CP006577.1"/>
</dbReference>
<dbReference type="InterPro" id="IPR011545">
    <property type="entry name" value="DEAD/DEAH_box_helicase_dom"/>
</dbReference>
<proteinExistence type="predicted"/>
<protein>
    <submittedName>
        <fullName evidence="5">Distinct helicase family with a unique C-terminal domain protein</fullName>
    </submittedName>
</protein>
<dbReference type="InterPro" id="IPR027417">
    <property type="entry name" value="P-loop_NTPase"/>
</dbReference>
<dbReference type="HOGENOM" id="CLU_000809_3_2_2"/>
<dbReference type="PANTHER" id="PTHR47957:SF3">
    <property type="entry name" value="ATP-DEPENDENT HELICASE HRQ1"/>
    <property type="match status" value="1"/>
</dbReference>
<dbReference type="Pfam" id="PF00271">
    <property type="entry name" value="Helicase_C"/>
    <property type="match status" value="1"/>
</dbReference>
<reference evidence="5 6" key="1">
    <citation type="submission" date="2013-07" db="EMBL/GenBank/DDBJ databases">
        <title>Genome of Archaeoglobus fulgidus.</title>
        <authorList>
            <person name="Fiebig A."/>
            <person name="Birkeland N.-K."/>
        </authorList>
    </citation>
    <scope>NUCLEOTIDE SEQUENCE [LARGE SCALE GENOMIC DNA]</scope>
    <source>
        <strain evidence="5 6">DSM 8774</strain>
    </source>
</reference>
<organism evidence="5 6">
    <name type="scientific">Archaeoglobus fulgidus DSM 8774</name>
    <dbReference type="NCBI Taxonomy" id="1344584"/>
    <lineage>
        <taxon>Archaea</taxon>
        <taxon>Methanobacteriati</taxon>
        <taxon>Methanobacteriota</taxon>
        <taxon>Archaeoglobi</taxon>
        <taxon>Archaeoglobales</taxon>
        <taxon>Archaeoglobaceae</taxon>
        <taxon>Archaeoglobus</taxon>
    </lineage>
</organism>
<dbReference type="GO" id="GO:0006289">
    <property type="term" value="P:nucleotide-excision repair"/>
    <property type="evidence" value="ECO:0007669"/>
    <property type="project" value="TreeGrafter"/>
</dbReference>
<dbReference type="EMBL" id="CP006577">
    <property type="protein sequence ID" value="AIG99373.1"/>
    <property type="molecule type" value="Genomic_DNA"/>
</dbReference>
<sequence length="766" mass="87423">MDELFCPQCGMLKRRCKCRKRSIRQRNLELLKKVGYKEFLLPLFDTDDEIVLYKVLRPFREKPTEELDFLPSELASCLRKRGIGRLYPFQKEAMIRLMEGRDVVITAPTGFGKTEAFAVPMLWRALHGGKAMVFYPTKALARDQEEKIKFYASSLGLRAVRFDGDSGREERRAVLSGKCDIILTNPDMVDYHLRNTPAFRRICRELSFIAVDELHTYTGVLGSNMHYLVKRLSRFAEFQIACASATLSNAAEFAEELFDRDFVLVSGEHRKGTLHLIFRYTPSLYSAVREIVTALRNRKIIVFGNSYKSVETINLILRRHGLKSAIHKSGLPKEVREEVEAKFKRGEINIVVSTPTLELGVDIGDVDVVVSELVPYGQMIQRVGRAGRKGQESVGVVILREDDSISTYYRTKPEDYFKEEANGYVERHNEEVMKFQLISMCIEKPVRLEELDRQSAEIMQKLQAQGIVVEREGAFHPTAKAIELSRAFSFRGIGDAVKIYHDGKYIGERALPIAVKELFPGSILVHNGVRYRTVELDLKRLRAEVVELDYGNEITDPLYMTIPRIIEVEEEIEEPVNAVYCSIEINYLVHGYIERDVFDRERKAFHYLDEPVSYTFKTKGFLFSAPFPEPADYEDYYAGSFHALEHVIIETTDAITGGGSREMGGISVPEGDIFVYDASVGGSGLSKLLFKRLRRAFEISKTILESCDCGRVDGCPKCTYSYQCGNNNQPLNRIGALNIAEKVIKGVKRKTDWRKYTDVIEIRYFP</sequence>
<dbReference type="SMART" id="SM00487">
    <property type="entry name" value="DEXDc"/>
    <property type="match status" value="1"/>
</dbReference>
<keyword evidence="5" id="KW-0378">Hydrolase</keyword>
<dbReference type="GO" id="GO:0005524">
    <property type="term" value="F:ATP binding"/>
    <property type="evidence" value="ECO:0007669"/>
    <property type="project" value="UniProtKB-KW"/>
</dbReference>
<evidence type="ECO:0000259" key="4">
    <source>
        <dbReference type="PROSITE" id="PS51194"/>
    </source>
</evidence>
<gene>
    <name evidence="5" type="ORF">AFULGI_00026690</name>
</gene>
<dbReference type="SUPFAM" id="SSF52540">
    <property type="entry name" value="P-loop containing nucleoside triphosphate hydrolases"/>
    <property type="match status" value="1"/>
</dbReference>
<dbReference type="Proteomes" id="UP000028501">
    <property type="component" value="Chromosome"/>
</dbReference>
<dbReference type="GO" id="GO:0043138">
    <property type="term" value="F:3'-5' DNA helicase activity"/>
    <property type="evidence" value="ECO:0007669"/>
    <property type="project" value="TreeGrafter"/>
</dbReference>
<dbReference type="AlphaFoldDB" id="A0A075WP59"/>
<dbReference type="SMART" id="SM00490">
    <property type="entry name" value="HELICc"/>
    <property type="match status" value="1"/>
</dbReference>
<evidence type="ECO:0000313" key="5">
    <source>
        <dbReference type="EMBL" id="AIG99373.1"/>
    </source>
</evidence>
<evidence type="ECO:0000259" key="3">
    <source>
        <dbReference type="PROSITE" id="PS51192"/>
    </source>
</evidence>
<keyword evidence="1" id="KW-0547">Nucleotide-binding</keyword>
<keyword evidence="5" id="KW-0347">Helicase</keyword>
<dbReference type="Pfam" id="PF09369">
    <property type="entry name" value="MZB"/>
    <property type="match status" value="1"/>
</dbReference>
<dbReference type="InterPro" id="IPR014001">
    <property type="entry name" value="Helicase_ATP-bd"/>
</dbReference>
<name>A0A075WP59_ARCFL</name>
<dbReference type="GO" id="GO:0003676">
    <property type="term" value="F:nucleic acid binding"/>
    <property type="evidence" value="ECO:0007669"/>
    <property type="project" value="InterPro"/>
</dbReference>
<evidence type="ECO:0000256" key="1">
    <source>
        <dbReference type="ARBA" id="ARBA00022741"/>
    </source>
</evidence>
<dbReference type="GO" id="GO:0036297">
    <property type="term" value="P:interstrand cross-link repair"/>
    <property type="evidence" value="ECO:0007669"/>
    <property type="project" value="TreeGrafter"/>
</dbReference>
<accession>A0A075WP59</accession>
<dbReference type="PROSITE" id="PS51192">
    <property type="entry name" value="HELICASE_ATP_BIND_1"/>
    <property type="match status" value="1"/>
</dbReference>
<dbReference type="InterPro" id="IPR001650">
    <property type="entry name" value="Helicase_C-like"/>
</dbReference>
<evidence type="ECO:0000256" key="2">
    <source>
        <dbReference type="ARBA" id="ARBA00022840"/>
    </source>
</evidence>
<dbReference type="InterPro" id="IPR018973">
    <property type="entry name" value="MZB"/>
</dbReference>
<dbReference type="PROSITE" id="PS51194">
    <property type="entry name" value="HELICASE_CTER"/>
    <property type="match status" value="1"/>
</dbReference>
<dbReference type="PANTHER" id="PTHR47957">
    <property type="entry name" value="ATP-DEPENDENT HELICASE HRQ1"/>
    <property type="match status" value="1"/>
</dbReference>
<feature type="domain" description="Helicase C-terminal" evidence="4">
    <location>
        <begin position="287"/>
        <end position="433"/>
    </location>
</feature>
<dbReference type="GeneID" id="24796130"/>
<dbReference type="Pfam" id="PF00270">
    <property type="entry name" value="DEAD"/>
    <property type="match status" value="1"/>
</dbReference>
<dbReference type="Gene3D" id="3.40.50.300">
    <property type="entry name" value="P-loop containing nucleotide triphosphate hydrolases"/>
    <property type="match status" value="2"/>
</dbReference>
<feature type="domain" description="Helicase ATP-binding" evidence="3">
    <location>
        <begin position="94"/>
        <end position="265"/>
    </location>
</feature>
<keyword evidence="2" id="KW-0067">ATP-binding</keyword>
<evidence type="ECO:0000313" key="6">
    <source>
        <dbReference type="Proteomes" id="UP000028501"/>
    </source>
</evidence>
<dbReference type="KEGG" id="afg:AFULGI_00026690"/>